<feature type="transmembrane region" description="Helical" evidence="9">
    <location>
        <begin position="47"/>
        <end position="65"/>
    </location>
</feature>
<dbReference type="GO" id="GO:0022857">
    <property type="term" value="F:transmembrane transporter activity"/>
    <property type="evidence" value="ECO:0007669"/>
    <property type="project" value="UniProtKB-UniRule"/>
</dbReference>
<keyword evidence="4 9" id="KW-0997">Cell inner membrane</keyword>
<evidence type="ECO:0000256" key="9">
    <source>
        <dbReference type="RuleBase" id="RU369079"/>
    </source>
</evidence>
<accession>K6YDL8</accession>
<evidence type="ECO:0000256" key="4">
    <source>
        <dbReference type="ARBA" id="ARBA00022519"/>
    </source>
</evidence>
<keyword evidence="12" id="KW-1185">Reference proteome</keyword>
<dbReference type="PANTHER" id="PTHR35011">
    <property type="entry name" value="2,3-DIKETO-L-GULONATE TRAP TRANSPORTER SMALL PERMEASE PROTEIN YIAM"/>
    <property type="match status" value="1"/>
</dbReference>
<dbReference type="GO" id="GO:0015740">
    <property type="term" value="P:C4-dicarboxylate transport"/>
    <property type="evidence" value="ECO:0007669"/>
    <property type="project" value="TreeGrafter"/>
</dbReference>
<dbReference type="Pfam" id="PF04290">
    <property type="entry name" value="DctQ"/>
    <property type="match status" value="1"/>
</dbReference>
<evidence type="ECO:0000256" key="5">
    <source>
        <dbReference type="ARBA" id="ARBA00022692"/>
    </source>
</evidence>
<evidence type="ECO:0000256" key="8">
    <source>
        <dbReference type="ARBA" id="ARBA00038436"/>
    </source>
</evidence>
<keyword evidence="3" id="KW-1003">Cell membrane</keyword>
<name>K6YDL8_9ALTE</name>
<evidence type="ECO:0000256" key="6">
    <source>
        <dbReference type="ARBA" id="ARBA00022989"/>
    </source>
</evidence>
<dbReference type="eggNOG" id="COG3090">
    <property type="taxonomic scope" value="Bacteria"/>
</dbReference>
<dbReference type="GO" id="GO:0005886">
    <property type="term" value="C:plasma membrane"/>
    <property type="evidence" value="ECO:0007669"/>
    <property type="project" value="UniProtKB-SubCell"/>
</dbReference>
<dbReference type="GO" id="GO:0005840">
    <property type="term" value="C:ribosome"/>
    <property type="evidence" value="ECO:0007669"/>
    <property type="project" value="UniProtKB-KW"/>
</dbReference>
<keyword evidence="11" id="KW-0687">Ribonucleoprotein</keyword>
<dbReference type="Proteomes" id="UP000006327">
    <property type="component" value="Unassembled WGS sequence"/>
</dbReference>
<evidence type="ECO:0000313" key="12">
    <source>
        <dbReference type="Proteomes" id="UP000006327"/>
    </source>
</evidence>
<feature type="domain" description="Tripartite ATP-independent periplasmic transporters DctQ component" evidence="10">
    <location>
        <begin position="23"/>
        <end position="154"/>
    </location>
</feature>
<dbReference type="InterPro" id="IPR055348">
    <property type="entry name" value="DctQ"/>
</dbReference>
<evidence type="ECO:0000259" key="10">
    <source>
        <dbReference type="Pfam" id="PF04290"/>
    </source>
</evidence>
<feature type="transmembrane region" description="Helical" evidence="9">
    <location>
        <begin position="86"/>
        <end position="106"/>
    </location>
</feature>
<evidence type="ECO:0000256" key="7">
    <source>
        <dbReference type="ARBA" id="ARBA00023136"/>
    </source>
</evidence>
<reference evidence="11 12" key="1">
    <citation type="journal article" date="2017" name="Antonie Van Leeuwenhoek">
        <title>Rhizobium rhizosphaerae sp. nov., a novel species isolated from rice rhizosphere.</title>
        <authorList>
            <person name="Zhao J.J."/>
            <person name="Zhang J."/>
            <person name="Zhang R.J."/>
            <person name="Zhang C.W."/>
            <person name="Yin H.Q."/>
            <person name="Zhang X.X."/>
        </authorList>
    </citation>
    <scope>NUCLEOTIDE SEQUENCE [LARGE SCALE GENOMIC DNA]</scope>
    <source>
        <strain evidence="11 12">BSs20135</strain>
    </source>
</reference>
<dbReference type="OrthoDB" id="2085311at2"/>
<keyword evidence="2 9" id="KW-0813">Transport</keyword>
<dbReference type="AlphaFoldDB" id="K6YDL8"/>
<keyword evidence="11" id="KW-0689">Ribosomal protein</keyword>
<comment type="caution">
    <text evidence="11">The sequence shown here is derived from an EMBL/GenBank/DDBJ whole genome shotgun (WGS) entry which is preliminary data.</text>
</comment>
<dbReference type="EMBL" id="BAEO01000067">
    <property type="protein sequence ID" value="GAC22056.1"/>
    <property type="molecule type" value="Genomic_DNA"/>
</dbReference>
<protein>
    <recommendedName>
        <fullName evidence="9">TRAP transporter small permease protein</fullName>
    </recommendedName>
</protein>
<dbReference type="InterPro" id="IPR007387">
    <property type="entry name" value="TRAP_DctQ"/>
</dbReference>
<comment type="similarity">
    <text evidence="8 9">Belongs to the TRAP transporter small permease family.</text>
</comment>
<proteinExistence type="inferred from homology"/>
<evidence type="ECO:0000256" key="1">
    <source>
        <dbReference type="ARBA" id="ARBA00004429"/>
    </source>
</evidence>
<gene>
    <name evidence="11" type="ORF">GARC_5121</name>
</gene>
<comment type="subunit">
    <text evidence="9">The complex comprises the extracytoplasmic solute receptor protein and the two transmembrane proteins.</text>
</comment>
<organism evidence="11 12">
    <name type="scientific">Paraglaciecola arctica BSs20135</name>
    <dbReference type="NCBI Taxonomy" id="493475"/>
    <lineage>
        <taxon>Bacteria</taxon>
        <taxon>Pseudomonadati</taxon>
        <taxon>Pseudomonadota</taxon>
        <taxon>Gammaproteobacteria</taxon>
        <taxon>Alteromonadales</taxon>
        <taxon>Alteromonadaceae</taxon>
        <taxon>Paraglaciecola</taxon>
    </lineage>
</organism>
<comment type="function">
    <text evidence="9">Part of the tripartite ATP-independent periplasmic (TRAP) transport system.</text>
</comment>
<feature type="transmembrane region" description="Helical" evidence="9">
    <location>
        <begin position="12"/>
        <end position="32"/>
    </location>
</feature>
<dbReference type="RefSeq" id="WP_007625629.1">
    <property type="nucleotide sequence ID" value="NZ_BAEO01000067.1"/>
</dbReference>
<dbReference type="PANTHER" id="PTHR35011:SF2">
    <property type="entry name" value="2,3-DIKETO-L-GULONATE TRAP TRANSPORTER SMALL PERMEASE PROTEIN YIAM"/>
    <property type="match status" value="1"/>
</dbReference>
<evidence type="ECO:0000313" key="11">
    <source>
        <dbReference type="EMBL" id="GAC22056.1"/>
    </source>
</evidence>
<comment type="subcellular location">
    <subcellularLocation>
        <location evidence="1 9">Cell inner membrane</location>
        <topology evidence="1 9">Multi-pass membrane protein</topology>
    </subcellularLocation>
</comment>
<evidence type="ECO:0000256" key="2">
    <source>
        <dbReference type="ARBA" id="ARBA00022448"/>
    </source>
</evidence>
<sequence>MRKFIKLIDQTLGFSLICAMSAILLTVIWQVISRFILKDPASVTEELSRFILIWVGILGSAYAYRKKSHLGFNLIVDRQTKATRRMLLTIVEVLVITFSALALIVGGKELVIITLELDQISASLGIRMGFIYTVLPISGALFVFYSLINIYNLWIADPEEPL</sequence>
<keyword evidence="6 9" id="KW-1133">Transmembrane helix</keyword>
<evidence type="ECO:0000256" key="3">
    <source>
        <dbReference type="ARBA" id="ARBA00022475"/>
    </source>
</evidence>
<keyword evidence="5 9" id="KW-0812">Transmembrane</keyword>
<dbReference type="STRING" id="493475.GARC_5121"/>
<feature type="transmembrane region" description="Helical" evidence="9">
    <location>
        <begin position="126"/>
        <end position="148"/>
    </location>
</feature>
<keyword evidence="7 9" id="KW-0472">Membrane</keyword>